<gene>
    <name evidence="1" type="ORF">ENT52_01075</name>
</gene>
<dbReference type="EMBL" id="DSYZ01000023">
    <property type="protein sequence ID" value="HGT82314.1"/>
    <property type="molecule type" value="Genomic_DNA"/>
</dbReference>
<dbReference type="AlphaFoldDB" id="A0A7J3M240"/>
<dbReference type="Gene3D" id="2.40.40.20">
    <property type="match status" value="1"/>
</dbReference>
<reference evidence="1" key="1">
    <citation type="journal article" date="2020" name="mSystems">
        <title>Genome- and Community-Level Interaction Insights into Carbon Utilization and Element Cycling Functions of Hydrothermarchaeota in Hydrothermal Sediment.</title>
        <authorList>
            <person name="Zhou Z."/>
            <person name="Liu Y."/>
            <person name="Xu W."/>
            <person name="Pan J."/>
            <person name="Luo Z.H."/>
            <person name="Li M."/>
        </authorList>
    </citation>
    <scope>NUCLEOTIDE SEQUENCE [LARGE SCALE GENOMIC DNA]</scope>
    <source>
        <strain evidence="1">SpSt-587</strain>
    </source>
</reference>
<sequence length="115" mass="13237">MIRISKFLKIEAFFVVARHSWEQKTAIVYFHPEFARKSGIKDGDIVLISRGERSLKFRVKLLDTAPENGGVIPNSIFANYLTDFQNFKKFSAYVEIAEGEESKAEDIIYTITEKK</sequence>
<dbReference type="SUPFAM" id="SSF50692">
    <property type="entry name" value="ADC-like"/>
    <property type="match status" value="1"/>
</dbReference>
<protein>
    <recommendedName>
        <fullName evidence="2">Molybdopterin dinucleotide-binding domain-containing protein</fullName>
    </recommendedName>
</protein>
<accession>A0A7J3M240</accession>
<evidence type="ECO:0008006" key="2">
    <source>
        <dbReference type="Google" id="ProtNLM"/>
    </source>
</evidence>
<comment type="caution">
    <text evidence="1">The sequence shown here is derived from an EMBL/GenBank/DDBJ whole genome shotgun (WGS) entry which is preliminary data.</text>
</comment>
<name>A0A7J3M240_ARCFL</name>
<organism evidence="1">
    <name type="scientific">Archaeoglobus fulgidus</name>
    <dbReference type="NCBI Taxonomy" id="2234"/>
    <lineage>
        <taxon>Archaea</taxon>
        <taxon>Methanobacteriati</taxon>
        <taxon>Methanobacteriota</taxon>
        <taxon>Archaeoglobi</taxon>
        <taxon>Archaeoglobales</taxon>
        <taxon>Archaeoglobaceae</taxon>
        <taxon>Archaeoglobus</taxon>
    </lineage>
</organism>
<evidence type="ECO:0000313" key="1">
    <source>
        <dbReference type="EMBL" id="HGT82314.1"/>
    </source>
</evidence>
<dbReference type="InterPro" id="IPR009010">
    <property type="entry name" value="Asp_de-COase-like_dom_sf"/>
</dbReference>
<proteinExistence type="predicted"/>